<dbReference type="AlphaFoldDB" id="A0A9D1TCL4"/>
<sequence>MKHRILALILILACLLPSAALAESIFPLAEPVTFTVAYNKRVDSSAFAEMDFFKRAEEDTGVIVEWIEWPSASLAEKKQLAFATGDLPDIILGPGTLSNTEVISYASQGFLVQLDGLIEEYCPNLMDIYERRPDLRISSTLADGHIYSIPAISEGLEDSNQAFMVNMGWLEELDLEVPTTLDEFHECLRAIKGYDYNQNGVDDEIPWSFVFTGSHHISGLDGFFGAFGMAVSNSRYYLDGDTVVYCYASDAYKEGFKYLHTLYSEGLIDIEFATMDQAAFEAKCTATPKLVCFTQYWSEDNLNSVYGEKVYTAIPPLVGVDGERHWSRRIYALSLNGISITSACENVELALQWADYFVDPEKGIEQRFGMIGTWLEKTEDGQYRKLQTEEGAYPVAADLVKSVPHWPFTPCIAEDTRKVISDQVDNKLENCAIYTEYLSDAADCFPTGLVYTDAESEELAFLETDVETYALQMAVDFIVNGGIDERWDEYIATLNGIGLETMLEIQQTAYDRSKAQ</sequence>
<gene>
    <name evidence="7" type="ORF">IAA64_08895</name>
</gene>
<organism evidence="7 8">
    <name type="scientific">Candidatus Ornithocaccomicrobium faecavium</name>
    <dbReference type="NCBI Taxonomy" id="2840890"/>
    <lineage>
        <taxon>Bacteria</taxon>
        <taxon>Bacillati</taxon>
        <taxon>Bacillota</taxon>
        <taxon>Clostridia</taxon>
        <taxon>Candidatus Ornithocaccomicrobium</taxon>
    </lineage>
</organism>
<dbReference type="PANTHER" id="PTHR43649">
    <property type="entry name" value="ARABINOSE-BINDING PROTEIN-RELATED"/>
    <property type="match status" value="1"/>
</dbReference>
<evidence type="ECO:0000256" key="4">
    <source>
        <dbReference type="ARBA" id="ARBA00023139"/>
    </source>
</evidence>
<name>A0A9D1TCL4_9FIRM</name>
<comment type="caution">
    <text evidence="7">The sequence shown here is derived from an EMBL/GenBank/DDBJ whole genome shotgun (WGS) entry which is preliminary data.</text>
</comment>
<dbReference type="Gene3D" id="3.40.190.10">
    <property type="entry name" value="Periplasmic binding protein-like II"/>
    <property type="match status" value="2"/>
</dbReference>
<evidence type="ECO:0000256" key="6">
    <source>
        <dbReference type="SAM" id="SignalP"/>
    </source>
</evidence>
<evidence type="ECO:0000256" key="3">
    <source>
        <dbReference type="ARBA" id="ARBA00023136"/>
    </source>
</evidence>
<dbReference type="Pfam" id="PF01547">
    <property type="entry name" value="SBP_bac_1"/>
    <property type="match status" value="1"/>
</dbReference>
<evidence type="ECO:0000313" key="8">
    <source>
        <dbReference type="Proteomes" id="UP000886884"/>
    </source>
</evidence>
<dbReference type="SUPFAM" id="SSF53850">
    <property type="entry name" value="Periplasmic binding protein-like II"/>
    <property type="match status" value="1"/>
</dbReference>
<proteinExistence type="predicted"/>
<accession>A0A9D1TCL4</accession>
<reference evidence="7" key="1">
    <citation type="submission" date="2020-10" db="EMBL/GenBank/DDBJ databases">
        <authorList>
            <person name="Gilroy R."/>
        </authorList>
    </citation>
    <scope>NUCLEOTIDE SEQUENCE</scope>
    <source>
        <strain evidence="7">CHK183-6373</strain>
    </source>
</reference>
<keyword evidence="4" id="KW-0564">Palmitate</keyword>
<keyword evidence="1" id="KW-1003">Cell membrane</keyword>
<feature type="signal peptide" evidence="6">
    <location>
        <begin position="1"/>
        <end position="22"/>
    </location>
</feature>
<dbReference type="PANTHER" id="PTHR43649:SF33">
    <property type="entry name" value="POLYGALACTURONAN_RHAMNOGALACTURONAN-BINDING PROTEIN YTCQ"/>
    <property type="match status" value="1"/>
</dbReference>
<reference evidence="7" key="2">
    <citation type="journal article" date="2021" name="PeerJ">
        <title>Extensive microbial diversity within the chicken gut microbiome revealed by metagenomics and culture.</title>
        <authorList>
            <person name="Gilroy R."/>
            <person name="Ravi A."/>
            <person name="Getino M."/>
            <person name="Pursley I."/>
            <person name="Horton D.L."/>
            <person name="Alikhan N.F."/>
            <person name="Baker D."/>
            <person name="Gharbi K."/>
            <person name="Hall N."/>
            <person name="Watson M."/>
            <person name="Adriaenssens E.M."/>
            <person name="Foster-Nyarko E."/>
            <person name="Jarju S."/>
            <person name="Secka A."/>
            <person name="Antonio M."/>
            <person name="Oren A."/>
            <person name="Chaudhuri R.R."/>
            <person name="La Ragione R."/>
            <person name="Hildebrand F."/>
            <person name="Pallen M.J."/>
        </authorList>
    </citation>
    <scope>NUCLEOTIDE SEQUENCE</scope>
    <source>
        <strain evidence="7">CHK183-6373</strain>
    </source>
</reference>
<protein>
    <submittedName>
        <fullName evidence="7">Extracellular solute-binding protein</fullName>
    </submittedName>
</protein>
<evidence type="ECO:0000256" key="5">
    <source>
        <dbReference type="ARBA" id="ARBA00023288"/>
    </source>
</evidence>
<dbReference type="InterPro" id="IPR050490">
    <property type="entry name" value="Bact_solute-bd_prot1"/>
</dbReference>
<keyword evidence="5" id="KW-0449">Lipoprotein</keyword>
<keyword evidence="3" id="KW-0472">Membrane</keyword>
<dbReference type="InterPro" id="IPR006059">
    <property type="entry name" value="SBP"/>
</dbReference>
<evidence type="ECO:0000313" key="7">
    <source>
        <dbReference type="EMBL" id="HIV28074.1"/>
    </source>
</evidence>
<feature type="chain" id="PRO_5039217913" evidence="6">
    <location>
        <begin position="23"/>
        <end position="516"/>
    </location>
</feature>
<dbReference type="EMBL" id="DVOT01000156">
    <property type="protein sequence ID" value="HIV28074.1"/>
    <property type="molecule type" value="Genomic_DNA"/>
</dbReference>
<evidence type="ECO:0000256" key="1">
    <source>
        <dbReference type="ARBA" id="ARBA00022475"/>
    </source>
</evidence>
<evidence type="ECO:0000256" key="2">
    <source>
        <dbReference type="ARBA" id="ARBA00022729"/>
    </source>
</evidence>
<keyword evidence="2 6" id="KW-0732">Signal</keyword>
<dbReference type="Proteomes" id="UP000886884">
    <property type="component" value="Unassembled WGS sequence"/>
</dbReference>